<reference evidence="2 4" key="1">
    <citation type="journal article" date="2020" name="Stud. Mycol.">
        <title>101 Dothideomycetes genomes: a test case for predicting lifestyles and emergence of pathogens.</title>
        <authorList>
            <person name="Haridas S."/>
            <person name="Albert R."/>
            <person name="Binder M."/>
            <person name="Bloem J."/>
            <person name="Labutti K."/>
            <person name="Salamov A."/>
            <person name="Andreopoulos B."/>
            <person name="Baker S."/>
            <person name="Barry K."/>
            <person name="Bills G."/>
            <person name="Bluhm B."/>
            <person name="Cannon C."/>
            <person name="Castanera R."/>
            <person name="Culley D."/>
            <person name="Daum C."/>
            <person name="Ezra D."/>
            <person name="Gonzalez J."/>
            <person name="Henrissat B."/>
            <person name="Kuo A."/>
            <person name="Liang C."/>
            <person name="Lipzen A."/>
            <person name="Lutzoni F."/>
            <person name="Magnuson J."/>
            <person name="Mondo S."/>
            <person name="Nolan M."/>
            <person name="Ohm R."/>
            <person name="Pangilinan J."/>
            <person name="Park H.-J."/>
            <person name="Ramirez L."/>
            <person name="Alfaro M."/>
            <person name="Sun H."/>
            <person name="Tritt A."/>
            <person name="Yoshinaga Y."/>
            <person name="Zwiers L.-H."/>
            <person name="Turgeon B."/>
            <person name="Goodwin S."/>
            <person name="Spatafora J."/>
            <person name="Crous P."/>
            <person name="Grigoriev I."/>
        </authorList>
    </citation>
    <scope>NUCLEOTIDE SEQUENCE</scope>
    <source>
        <strain evidence="2 4">CBS 304.34</strain>
    </source>
</reference>
<name>A0A6A6YX68_9PEZI</name>
<dbReference type="AlphaFoldDB" id="A0A6A6YX68"/>
<proteinExistence type="predicted"/>
<gene>
    <name evidence="2 4" type="ORF">BDZ99DRAFT_556929</name>
</gene>
<reference evidence="4" key="2">
    <citation type="submission" date="2020-04" db="EMBL/GenBank/DDBJ databases">
        <authorList>
            <consortium name="NCBI Genome Project"/>
        </authorList>
    </citation>
    <scope>NUCLEOTIDE SEQUENCE</scope>
    <source>
        <strain evidence="4">CBS 304.34</strain>
    </source>
</reference>
<dbReference type="Proteomes" id="UP000504636">
    <property type="component" value="Unplaced"/>
</dbReference>
<feature type="region of interest" description="Disordered" evidence="1">
    <location>
        <begin position="21"/>
        <end position="46"/>
    </location>
</feature>
<dbReference type="RefSeq" id="XP_033580334.1">
    <property type="nucleotide sequence ID" value="XM_033727191.1"/>
</dbReference>
<protein>
    <submittedName>
        <fullName evidence="2 4">Uncharacterized protein</fullName>
    </submittedName>
</protein>
<evidence type="ECO:0000313" key="3">
    <source>
        <dbReference type="Proteomes" id="UP000504636"/>
    </source>
</evidence>
<evidence type="ECO:0000313" key="2">
    <source>
        <dbReference type="EMBL" id="KAF2813370.1"/>
    </source>
</evidence>
<evidence type="ECO:0000313" key="4">
    <source>
        <dbReference type="RefSeq" id="XP_033580334.1"/>
    </source>
</evidence>
<keyword evidence="3" id="KW-1185">Reference proteome</keyword>
<feature type="compositionally biased region" description="Low complexity" evidence="1">
    <location>
        <begin position="37"/>
        <end position="46"/>
    </location>
</feature>
<organism evidence="2">
    <name type="scientific">Mytilinidion resinicola</name>
    <dbReference type="NCBI Taxonomy" id="574789"/>
    <lineage>
        <taxon>Eukaryota</taxon>
        <taxon>Fungi</taxon>
        <taxon>Dikarya</taxon>
        <taxon>Ascomycota</taxon>
        <taxon>Pezizomycotina</taxon>
        <taxon>Dothideomycetes</taxon>
        <taxon>Pleosporomycetidae</taxon>
        <taxon>Mytilinidiales</taxon>
        <taxon>Mytilinidiaceae</taxon>
        <taxon>Mytilinidion</taxon>
    </lineage>
</organism>
<feature type="region of interest" description="Disordered" evidence="1">
    <location>
        <begin position="114"/>
        <end position="145"/>
    </location>
</feature>
<sequence length="365" mass="39107">MVVTPAGRLCHASRLSRLPLLRTSPNHVRPAPTQQRPSLPACPSAPAALAEARSLVRAAPLQSSSPARPAPDSGVAPAAADTIGCWPLAGRRRRPSAAPGHWMHALRLQRCDSCQRRPTDDDNDEAGVAHESRGGGVVESRGPHPKHWDAMALPSSTGQFAQTASVGGPATVCAEPHSVLMRLAWYEYLISVGENFRYLSHKSLFSCRPFTATLRSSSAVSSSKPSLWPAKIVLSLAKRPTARAAMIRASILNPTCNWTCTVNLGAHTNIDRLPPFPPPSLVCAAEKASGVARGEYFPLPHRDVHCNQPGGYSPILNTLDYLPPTRRQLIQRAPSHSQPGSVTCFRRLFAAPTVSGQHSAVGISE</sequence>
<reference evidence="4" key="3">
    <citation type="submission" date="2025-04" db="UniProtKB">
        <authorList>
            <consortium name="RefSeq"/>
        </authorList>
    </citation>
    <scope>IDENTIFICATION</scope>
    <source>
        <strain evidence="4">CBS 304.34</strain>
    </source>
</reference>
<dbReference type="EMBL" id="MU003696">
    <property type="protein sequence ID" value="KAF2813370.1"/>
    <property type="molecule type" value="Genomic_DNA"/>
</dbReference>
<evidence type="ECO:0000256" key="1">
    <source>
        <dbReference type="SAM" id="MobiDB-lite"/>
    </source>
</evidence>
<dbReference type="GeneID" id="54468084"/>
<accession>A0A6A6YX68</accession>